<keyword evidence="2" id="KW-1185">Reference proteome</keyword>
<name>A0ACB9HFU5_9ASTR</name>
<proteinExistence type="predicted"/>
<protein>
    <submittedName>
        <fullName evidence="1">Uncharacterized protein</fullName>
    </submittedName>
</protein>
<reference evidence="2" key="1">
    <citation type="journal article" date="2022" name="Mol. Ecol. Resour.">
        <title>The genomes of chicory, endive, great burdock and yacon provide insights into Asteraceae palaeo-polyploidization history and plant inulin production.</title>
        <authorList>
            <person name="Fan W."/>
            <person name="Wang S."/>
            <person name="Wang H."/>
            <person name="Wang A."/>
            <person name="Jiang F."/>
            <person name="Liu H."/>
            <person name="Zhao H."/>
            <person name="Xu D."/>
            <person name="Zhang Y."/>
        </authorList>
    </citation>
    <scope>NUCLEOTIDE SEQUENCE [LARGE SCALE GENOMIC DNA]</scope>
    <source>
        <strain evidence="2">cv. Yunnan</strain>
    </source>
</reference>
<accession>A0ACB9HFU5</accession>
<reference evidence="1 2" key="2">
    <citation type="journal article" date="2022" name="Mol. Ecol. Resour.">
        <title>The genomes of chicory, endive, great burdock and yacon provide insights into Asteraceae paleo-polyploidization history and plant inulin production.</title>
        <authorList>
            <person name="Fan W."/>
            <person name="Wang S."/>
            <person name="Wang H."/>
            <person name="Wang A."/>
            <person name="Jiang F."/>
            <person name="Liu H."/>
            <person name="Zhao H."/>
            <person name="Xu D."/>
            <person name="Zhang Y."/>
        </authorList>
    </citation>
    <scope>NUCLEOTIDE SEQUENCE [LARGE SCALE GENOMIC DNA]</scope>
    <source>
        <strain evidence="2">cv. Yunnan</strain>
        <tissue evidence="1">Leaves</tissue>
    </source>
</reference>
<dbReference type="Proteomes" id="UP001056120">
    <property type="component" value="Linkage Group LG12"/>
</dbReference>
<comment type="caution">
    <text evidence="1">The sequence shown here is derived from an EMBL/GenBank/DDBJ whole genome shotgun (WGS) entry which is preliminary data.</text>
</comment>
<gene>
    <name evidence="1" type="ORF">L1987_37265</name>
</gene>
<evidence type="ECO:0000313" key="2">
    <source>
        <dbReference type="Proteomes" id="UP001056120"/>
    </source>
</evidence>
<sequence>MECSCGIGRVGNPYLRNQCEESEDCRTCQDSGGTCQYEQTYDFNGTWRLNCQPTVYYTQIFRSSKTPPRLILGKLLSLFAICIAYILGAMFNYFSSNFIL</sequence>
<dbReference type="EMBL" id="CM042029">
    <property type="protein sequence ID" value="KAI3794632.1"/>
    <property type="molecule type" value="Genomic_DNA"/>
</dbReference>
<organism evidence="1 2">
    <name type="scientific">Smallanthus sonchifolius</name>
    <dbReference type="NCBI Taxonomy" id="185202"/>
    <lineage>
        <taxon>Eukaryota</taxon>
        <taxon>Viridiplantae</taxon>
        <taxon>Streptophyta</taxon>
        <taxon>Embryophyta</taxon>
        <taxon>Tracheophyta</taxon>
        <taxon>Spermatophyta</taxon>
        <taxon>Magnoliopsida</taxon>
        <taxon>eudicotyledons</taxon>
        <taxon>Gunneridae</taxon>
        <taxon>Pentapetalae</taxon>
        <taxon>asterids</taxon>
        <taxon>campanulids</taxon>
        <taxon>Asterales</taxon>
        <taxon>Asteraceae</taxon>
        <taxon>Asteroideae</taxon>
        <taxon>Heliantheae alliance</taxon>
        <taxon>Millerieae</taxon>
        <taxon>Smallanthus</taxon>
    </lineage>
</organism>
<evidence type="ECO:0000313" key="1">
    <source>
        <dbReference type="EMBL" id="KAI3794632.1"/>
    </source>
</evidence>